<reference evidence="3" key="1">
    <citation type="journal article" date="2019" name="Int. J. Syst. Evol. Microbiol.">
        <title>The Global Catalogue of Microorganisms (GCM) 10K type strain sequencing project: providing services to taxonomists for standard genome sequencing and annotation.</title>
        <authorList>
            <consortium name="The Broad Institute Genomics Platform"/>
            <consortium name="The Broad Institute Genome Sequencing Center for Infectious Disease"/>
            <person name="Wu L."/>
            <person name="Ma J."/>
        </authorList>
    </citation>
    <scope>NUCLEOTIDE SEQUENCE [LARGE SCALE GENOMIC DNA]</scope>
    <source>
        <strain evidence="3">KCTC 52416</strain>
    </source>
</reference>
<evidence type="ECO:0000313" key="2">
    <source>
        <dbReference type="EMBL" id="MFC3196481.1"/>
    </source>
</evidence>
<keyword evidence="1" id="KW-0812">Transmembrane</keyword>
<comment type="caution">
    <text evidence="2">The sequence shown here is derived from an EMBL/GenBank/DDBJ whole genome shotgun (WGS) entry which is preliminary data.</text>
</comment>
<name>A0ABV7JIB2_9SPHI</name>
<proteinExistence type="predicted"/>
<feature type="transmembrane region" description="Helical" evidence="1">
    <location>
        <begin position="43"/>
        <end position="60"/>
    </location>
</feature>
<keyword evidence="1" id="KW-0472">Membrane</keyword>
<evidence type="ECO:0000256" key="1">
    <source>
        <dbReference type="SAM" id="Phobius"/>
    </source>
</evidence>
<gene>
    <name evidence="2" type="ORF">ACFOET_02520</name>
</gene>
<keyword evidence="3" id="KW-1185">Reference proteome</keyword>
<accession>A0ABV7JIB2</accession>
<evidence type="ECO:0000313" key="3">
    <source>
        <dbReference type="Proteomes" id="UP001595526"/>
    </source>
</evidence>
<protein>
    <submittedName>
        <fullName evidence="2">Uncharacterized protein</fullName>
    </submittedName>
</protein>
<organism evidence="2 3">
    <name type="scientific">Parapedobacter deserti</name>
    <dbReference type="NCBI Taxonomy" id="1912957"/>
    <lineage>
        <taxon>Bacteria</taxon>
        <taxon>Pseudomonadati</taxon>
        <taxon>Bacteroidota</taxon>
        <taxon>Sphingobacteriia</taxon>
        <taxon>Sphingobacteriales</taxon>
        <taxon>Sphingobacteriaceae</taxon>
        <taxon>Parapedobacter</taxon>
    </lineage>
</organism>
<sequence length="76" mass="8461">MGCSLFIALWLYGLNGILMNTYSQVGDYGQVRLDAILAANKTLLGYVIIAGLAFLTFIFFHQFGDFKYRIAPVPHA</sequence>
<dbReference type="Proteomes" id="UP001595526">
    <property type="component" value="Unassembled WGS sequence"/>
</dbReference>
<keyword evidence="1" id="KW-1133">Transmembrane helix</keyword>
<dbReference type="EMBL" id="JBHRTA010000008">
    <property type="protein sequence ID" value="MFC3196481.1"/>
    <property type="molecule type" value="Genomic_DNA"/>
</dbReference>